<dbReference type="PANTHER" id="PTHR14969:SF13">
    <property type="entry name" value="AT30094P"/>
    <property type="match status" value="1"/>
</dbReference>
<dbReference type="Proteomes" id="UP000538196">
    <property type="component" value="Unassembled WGS sequence"/>
</dbReference>
<dbReference type="Pfam" id="PF01569">
    <property type="entry name" value="PAP2"/>
    <property type="match status" value="1"/>
</dbReference>
<dbReference type="PANTHER" id="PTHR14969">
    <property type="entry name" value="SPHINGOSINE-1-PHOSPHATE PHOSPHOHYDROLASE"/>
    <property type="match status" value="1"/>
</dbReference>
<proteinExistence type="predicted"/>
<keyword evidence="3" id="KW-0378">Hydrolase</keyword>
<evidence type="ECO:0000259" key="2">
    <source>
        <dbReference type="SMART" id="SM00014"/>
    </source>
</evidence>
<feature type="transmembrane region" description="Helical" evidence="1">
    <location>
        <begin position="159"/>
        <end position="181"/>
    </location>
</feature>
<feature type="transmembrane region" description="Helical" evidence="1">
    <location>
        <begin position="187"/>
        <end position="208"/>
    </location>
</feature>
<name>A0A7W4YIY4_LEIAQ</name>
<dbReference type="EMBL" id="JACHVP010000002">
    <property type="protein sequence ID" value="MBB2967823.1"/>
    <property type="molecule type" value="Genomic_DNA"/>
</dbReference>
<accession>A0A7W4YIY4</accession>
<dbReference type="SMART" id="SM00014">
    <property type="entry name" value="acidPPc"/>
    <property type="match status" value="1"/>
</dbReference>
<keyword evidence="1" id="KW-0812">Transmembrane</keyword>
<feature type="transmembrane region" description="Helical" evidence="1">
    <location>
        <begin position="131"/>
        <end position="152"/>
    </location>
</feature>
<dbReference type="InterPro" id="IPR000326">
    <property type="entry name" value="PAP2/HPO"/>
</dbReference>
<dbReference type="InterPro" id="IPR036938">
    <property type="entry name" value="PAP2/HPO_sf"/>
</dbReference>
<organism evidence="3 4">
    <name type="scientific">Leifsonia aquatica</name>
    <name type="common">Corynebacterium aquaticum</name>
    <dbReference type="NCBI Taxonomy" id="144185"/>
    <lineage>
        <taxon>Bacteria</taxon>
        <taxon>Bacillati</taxon>
        <taxon>Actinomycetota</taxon>
        <taxon>Actinomycetes</taxon>
        <taxon>Micrococcales</taxon>
        <taxon>Microbacteriaceae</taxon>
        <taxon>Leifsonia</taxon>
    </lineage>
</organism>
<gene>
    <name evidence="3" type="ORF">FHX33_002586</name>
</gene>
<sequence>MNSALLRIPRHWIVWTVVLFAVTFVLGFAAKAAPVLRFAGLDDTINRAHSPFADGIVLVLDELDRPVVVAGILVVVFVVLLFVRGWRLALGACAVTGLGWLTTLVVKTVVAQPRPTTGGLVHTLHVSPATLSYPSGHVVFATALVTALVMVCRGPASRAVVVVLGVVFVLVVGWSRLYLGVHFATDVVGAVLNGVAGVLLFAGLWNLAASRVFAEQRETARVTV</sequence>
<dbReference type="Gene3D" id="1.20.144.10">
    <property type="entry name" value="Phosphatidic acid phosphatase type 2/haloperoxidase"/>
    <property type="match status" value="1"/>
</dbReference>
<feature type="transmembrane region" description="Helical" evidence="1">
    <location>
        <begin position="90"/>
        <end position="111"/>
    </location>
</feature>
<evidence type="ECO:0000256" key="1">
    <source>
        <dbReference type="SAM" id="Phobius"/>
    </source>
</evidence>
<protein>
    <submittedName>
        <fullName evidence="3">Undecaprenyl-diphosphatase</fullName>
        <ecNumber evidence="3">3.6.1.27</ecNumber>
    </submittedName>
</protein>
<keyword evidence="1" id="KW-0472">Membrane</keyword>
<feature type="transmembrane region" description="Helical" evidence="1">
    <location>
        <begin position="12"/>
        <end position="30"/>
    </location>
</feature>
<dbReference type="EC" id="3.6.1.27" evidence="3"/>
<keyword evidence="4" id="KW-1185">Reference proteome</keyword>
<dbReference type="AlphaFoldDB" id="A0A7W4YIY4"/>
<reference evidence="3 4" key="1">
    <citation type="submission" date="2020-08" db="EMBL/GenBank/DDBJ databases">
        <title>Sequencing the genomes of 1000 actinobacteria strains.</title>
        <authorList>
            <person name="Klenk H.-P."/>
        </authorList>
    </citation>
    <scope>NUCLEOTIDE SEQUENCE [LARGE SCALE GENOMIC DNA]</scope>
    <source>
        <strain evidence="3 4">DSM 20146</strain>
    </source>
</reference>
<keyword evidence="1" id="KW-1133">Transmembrane helix</keyword>
<evidence type="ECO:0000313" key="4">
    <source>
        <dbReference type="Proteomes" id="UP000538196"/>
    </source>
</evidence>
<dbReference type="RefSeq" id="WP_021757003.1">
    <property type="nucleotide sequence ID" value="NZ_JACHVP010000002.1"/>
</dbReference>
<feature type="transmembrane region" description="Helical" evidence="1">
    <location>
        <begin position="67"/>
        <end position="83"/>
    </location>
</feature>
<dbReference type="GO" id="GO:0050380">
    <property type="term" value="F:undecaprenyl-diphosphatase activity"/>
    <property type="evidence" value="ECO:0007669"/>
    <property type="project" value="UniProtKB-EC"/>
</dbReference>
<feature type="domain" description="Phosphatidic acid phosphatase type 2/haloperoxidase" evidence="2">
    <location>
        <begin position="89"/>
        <end position="202"/>
    </location>
</feature>
<comment type="caution">
    <text evidence="3">The sequence shown here is derived from an EMBL/GenBank/DDBJ whole genome shotgun (WGS) entry which is preliminary data.</text>
</comment>
<evidence type="ECO:0000313" key="3">
    <source>
        <dbReference type="EMBL" id="MBB2967823.1"/>
    </source>
</evidence>
<dbReference type="SUPFAM" id="SSF48317">
    <property type="entry name" value="Acid phosphatase/Vanadium-dependent haloperoxidase"/>
    <property type="match status" value="1"/>
</dbReference>